<dbReference type="EC" id="2.3.1.-" evidence="1"/>
<organism evidence="1 2">
    <name type="scientific">Anaeromonas frigoriresistens</name>
    <dbReference type="NCBI Taxonomy" id="2683708"/>
    <lineage>
        <taxon>Bacteria</taxon>
        <taxon>Bacillati</taxon>
        <taxon>Bacillota</taxon>
        <taxon>Tissierellia</taxon>
        <taxon>Tissierellales</taxon>
        <taxon>Thermohalobacteraceae</taxon>
        <taxon>Anaeromonas</taxon>
    </lineage>
</organism>
<dbReference type="Pfam" id="PF12746">
    <property type="entry name" value="GNAT_acetyltran"/>
    <property type="match status" value="1"/>
</dbReference>
<dbReference type="InterPro" id="IPR027365">
    <property type="entry name" value="GNAT_acetyltra_YdfB-like"/>
</dbReference>
<comment type="caution">
    <text evidence="1">The sequence shown here is derived from an EMBL/GenBank/DDBJ whole genome shotgun (WGS) entry which is preliminary data.</text>
</comment>
<dbReference type="GO" id="GO:0016746">
    <property type="term" value="F:acyltransferase activity"/>
    <property type="evidence" value="ECO:0007669"/>
    <property type="project" value="UniProtKB-KW"/>
</dbReference>
<sequence length="44" mass="5548">MKYCKDNGYEPYWECMEKNFGSRALAEKFGYNKEFEYYLYEFDF</sequence>
<dbReference type="InterPro" id="IPR016181">
    <property type="entry name" value="Acyl_CoA_acyltransferase"/>
</dbReference>
<dbReference type="Proteomes" id="UP000724672">
    <property type="component" value="Unassembled WGS sequence"/>
</dbReference>
<protein>
    <submittedName>
        <fullName evidence="1">GNAT family N-acetyltransferase</fullName>
        <ecNumber evidence="1">2.3.1.-</ecNumber>
    </submittedName>
</protein>
<reference evidence="1" key="1">
    <citation type="submission" date="2019-12" db="EMBL/GenBank/DDBJ databases">
        <title>Clostridiaceae gen. nov. sp. nov., isolated from sediment in Xinjiang, China.</title>
        <authorList>
            <person name="Zhang R."/>
        </authorList>
    </citation>
    <scope>NUCLEOTIDE SEQUENCE</scope>
    <source>
        <strain evidence="1">D2Q-11</strain>
    </source>
</reference>
<evidence type="ECO:0000313" key="1">
    <source>
        <dbReference type="EMBL" id="MBS4538779.1"/>
    </source>
</evidence>
<proteinExistence type="predicted"/>
<keyword evidence="1" id="KW-0808">Transferase</keyword>
<evidence type="ECO:0000313" key="2">
    <source>
        <dbReference type="Proteomes" id="UP000724672"/>
    </source>
</evidence>
<keyword evidence="2" id="KW-1185">Reference proteome</keyword>
<dbReference type="EMBL" id="WSFT01000037">
    <property type="protein sequence ID" value="MBS4538779.1"/>
    <property type="molecule type" value="Genomic_DNA"/>
</dbReference>
<keyword evidence="1" id="KW-0012">Acyltransferase</keyword>
<name>A0A942Z966_9FIRM</name>
<accession>A0A942Z966</accession>
<dbReference type="AlphaFoldDB" id="A0A942Z966"/>
<gene>
    <name evidence="1" type="ORF">GOQ27_09905</name>
</gene>
<dbReference type="SUPFAM" id="SSF55729">
    <property type="entry name" value="Acyl-CoA N-acyltransferases (Nat)"/>
    <property type="match status" value="1"/>
</dbReference>
<dbReference type="Gene3D" id="3.40.630.30">
    <property type="match status" value="1"/>
</dbReference>